<evidence type="ECO:0000256" key="1">
    <source>
        <dbReference type="SAM" id="SignalP"/>
    </source>
</evidence>
<accession>A0A937AL94</accession>
<keyword evidence="3" id="KW-1185">Reference proteome</keyword>
<dbReference type="AlphaFoldDB" id="A0A937AL94"/>
<name>A0A937AL94_9BACT</name>
<comment type="caution">
    <text evidence="2">The sequence shown here is derived from an EMBL/GenBank/DDBJ whole genome shotgun (WGS) entry which is preliminary data.</text>
</comment>
<protein>
    <recommendedName>
        <fullName evidence="4">Lipoprotein</fullName>
    </recommendedName>
</protein>
<reference evidence="2" key="1">
    <citation type="submission" date="2021-01" db="EMBL/GenBank/DDBJ databases">
        <title>Marivirga sp. nov., isolated from intertidal surface sediments.</title>
        <authorList>
            <person name="Zhang M."/>
        </authorList>
    </citation>
    <scope>NUCLEOTIDE SEQUENCE</scope>
    <source>
        <strain evidence="2">SM1354</strain>
    </source>
</reference>
<proteinExistence type="predicted"/>
<organism evidence="2 3">
    <name type="scientific">Marivirga atlantica</name>
    <dbReference type="NCBI Taxonomy" id="1548457"/>
    <lineage>
        <taxon>Bacteria</taxon>
        <taxon>Pseudomonadati</taxon>
        <taxon>Bacteroidota</taxon>
        <taxon>Cytophagia</taxon>
        <taxon>Cytophagales</taxon>
        <taxon>Marivirgaceae</taxon>
        <taxon>Marivirga</taxon>
    </lineage>
</organism>
<feature type="signal peptide" evidence="1">
    <location>
        <begin position="1"/>
        <end position="19"/>
    </location>
</feature>
<feature type="chain" id="PRO_5037251677" description="Lipoprotein" evidence="1">
    <location>
        <begin position="20"/>
        <end position="215"/>
    </location>
</feature>
<evidence type="ECO:0008006" key="4">
    <source>
        <dbReference type="Google" id="ProtNLM"/>
    </source>
</evidence>
<gene>
    <name evidence="2" type="ORF">JKP34_05885</name>
</gene>
<evidence type="ECO:0000313" key="2">
    <source>
        <dbReference type="EMBL" id="MBL0764772.1"/>
    </source>
</evidence>
<keyword evidence="1" id="KW-0732">Signal</keyword>
<dbReference type="Proteomes" id="UP000642920">
    <property type="component" value="Unassembled WGS sequence"/>
</dbReference>
<evidence type="ECO:0000313" key="3">
    <source>
        <dbReference type="Proteomes" id="UP000642920"/>
    </source>
</evidence>
<dbReference type="RefSeq" id="WP_201918659.1">
    <property type="nucleotide sequence ID" value="NZ_JAERQG010000001.1"/>
</dbReference>
<dbReference type="EMBL" id="JAERQG010000001">
    <property type="protein sequence ID" value="MBL0764772.1"/>
    <property type="molecule type" value="Genomic_DNA"/>
</dbReference>
<sequence>MKYLILLLLIAVMSSCSCGPDVKVGTSKLTEQSKNFLPYSGKEQLIFINQDNEKVVFTISEDFNETSNNIQTKNLCNESYVDKQYEYYDGSSIKGIFTSESGEMSIYLRTSSGPIGDDVYLFDYLHIITYINNEDKTPFKLITDTKDYQFSTDEFYLDVDVMHLGDTTLFSRPFKDVYMNIDNNSGSKSYYSTEKGLIALQDNEIEYWVLDQVIK</sequence>
<dbReference type="PROSITE" id="PS51257">
    <property type="entry name" value="PROKAR_LIPOPROTEIN"/>
    <property type="match status" value="1"/>
</dbReference>